<organism evidence="4 5">
    <name type="scientific">Mya arenaria</name>
    <name type="common">Soft-shell clam</name>
    <dbReference type="NCBI Taxonomy" id="6604"/>
    <lineage>
        <taxon>Eukaryota</taxon>
        <taxon>Metazoa</taxon>
        <taxon>Spiralia</taxon>
        <taxon>Lophotrochozoa</taxon>
        <taxon>Mollusca</taxon>
        <taxon>Bivalvia</taxon>
        <taxon>Autobranchia</taxon>
        <taxon>Heteroconchia</taxon>
        <taxon>Euheterodonta</taxon>
        <taxon>Imparidentia</taxon>
        <taxon>Neoheterodontei</taxon>
        <taxon>Myida</taxon>
        <taxon>Myoidea</taxon>
        <taxon>Myidae</taxon>
        <taxon>Mya</taxon>
    </lineage>
</organism>
<feature type="region of interest" description="Disordered" evidence="2">
    <location>
        <begin position="1"/>
        <end position="103"/>
    </location>
</feature>
<evidence type="ECO:0000313" key="5">
    <source>
        <dbReference type="Proteomes" id="UP001164746"/>
    </source>
</evidence>
<dbReference type="SUPFAM" id="SSF50630">
    <property type="entry name" value="Acid proteases"/>
    <property type="match status" value="1"/>
</dbReference>
<feature type="region of interest" description="Disordered" evidence="2">
    <location>
        <begin position="120"/>
        <end position="145"/>
    </location>
</feature>
<dbReference type="Pfam" id="PF00077">
    <property type="entry name" value="RVP"/>
    <property type="match status" value="1"/>
</dbReference>
<dbReference type="Gene3D" id="2.40.70.10">
    <property type="entry name" value="Acid Proteases"/>
    <property type="match status" value="1"/>
</dbReference>
<accession>A0ABY7DLH9</accession>
<keyword evidence="1" id="KW-0378">Hydrolase</keyword>
<evidence type="ECO:0000259" key="3">
    <source>
        <dbReference type="PROSITE" id="PS50175"/>
    </source>
</evidence>
<protein>
    <recommendedName>
        <fullName evidence="3">Peptidase A2 domain-containing protein</fullName>
    </recommendedName>
</protein>
<keyword evidence="5" id="KW-1185">Reference proteome</keyword>
<feature type="compositionally biased region" description="Polar residues" evidence="2">
    <location>
        <begin position="123"/>
        <end position="132"/>
    </location>
</feature>
<evidence type="ECO:0000313" key="4">
    <source>
        <dbReference type="EMBL" id="WAQ95840.1"/>
    </source>
</evidence>
<dbReference type="InterPro" id="IPR001995">
    <property type="entry name" value="Peptidase_A2_cat"/>
</dbReference>
<dbReference type="PROSITE" id="PS50175">
    <property type="entry name" value="ASP_PROT_RETROV"/>
    <property type="match status" value="1"/>
</dbReference>
<feature type="domain" description="Peptidase A2" evidence="3">
    <location>
        <begin position="408"/>
        <end position="488"/>
    </location>
</feature>
<feature type="compositionally biased region" description="Polar residues" evidence="2">
    <location>
        <begin position="60"/>
        <end position="73"/>
    </location>
</feature>
<evidence type="ECO:0000256" key="1">
    <source>
        <dbReference type="ARBA" id="ARBA00022801"/>
    </source>
</evidence>
<feature type="region of interest" description="Disordered" evidence="2">
    <location>
        <begin position="321"/>
        <end position="355"/>
    </location>
</feature>
<dbReference type="PANTHER" id="PTHR19963:SF30">
    <property type="entry name" value="ENDONUCLEASE_EXONUCLEASE_PHOSPHATASE DOMAIN-CONTAINING PROTEIN"/>
    <property type="match status" value="1"/>
</dbReference>
<dbReference type="EMBL" id="CP111013">
    <property type="protein sequence ID" value="WAQ95840.1"/>
    <property type="molecule type" value="Genomic_DNA"/>
</dbReference>
<dbReference type="PANTHER" id="PTHR19963">
    <property type="entry name" value="CCHC-TYPE DOMAIN-CONTAINING PROTEIN"/>
    <property type="match status" value="1"/>
</dbReference>
<dbReference type="InterPro" id="IPR021109">
    <property type="entry name" value="Peptidase_aspartic_dom_sf"/>
</dbReference>
<dbReference type="CDD" id="cd00303">
    <property type="entry name" value="retropepsin_like"/>
    <property type="match status" value="1"/>
</dbReference>
<proteinExistence type="predicted"/>
<dbReference type="Proteomes" id="UP001164746">
    <property type="component" value="Chromosome 2"/>
</dbReference>
<feature type="compositionally biased region" description="Polar residues" evidence="2">
    <location>
        <begin position="324"/>
        <end position="345"/>
    </location>
</feature>
<feature type="compositionally biased region" description="Basic and acidic residues" evidence="2">
    <location>
        <begin position="134"/>
        <end position="145"/>
    </location>
</feature>
<reference evidence="4" key="1">
    <citation type="submission" date="2022-11" db="EMBL/GenBank/DDBJ databases">
        <title>Centuries of genome instability and evolution in soft-shell clam transmissible cancer (bioRxiv).</title>
        <authorList>
            <person name="Hart S.F.M."/>
            <person name="Yonemitsu M.A."/>
            <person name="Giersch R.M."/>
            <person name="Beal B.F."/>
            <person name="Arriagada G."/>
            <person name="Davis B.W."/>
            <person name="Ostrander E.A."/>
            <person name="Goff S.P."/>
            <person name="Metzger M.J."/>
        </authorList>
    </citation>
    <scope>NUCLEOTIDE SEQUENCE</scope>
    <source>
        <strain evidence="4">MELC-2E11</strain>
        <tissue evidence="4">Siphon/mantle</tissue>
    </source>
</reference>
<sequence>MNDQCREEDPDNTRNMNLDLSSCSDQRETTPFSIRPLSDQNMRDGVISLDDPNIPPQPNRSPVTQLQNPSESRNVNKDPSFGTHLPERANTTYHNPSPDLEIDFPKGITMIEVTQHVEARGDNPQNRGNNPEQPDPHFRVKPPRYDGKDDVYEYLNSFEICSQINGWSPYLQGLYLASSLTGSTRGILTELQRNERTGINVLTQKLRERYGTVNQKEVFRAKLRGRARKVGESISDLAQDIKKMTILAYPNAHIEFLETIAKNHFIDSFNEQEMRLKLREADPKTLSQAEQMATRLEAYKIADKQRYETIPVTAGLRTHDQRNSEGQYPQNCNTNSTRQYSSTNPTTENKTTKVRTKTVRETSTVFLEVHKETTATHMEQGPNSVRNVSGKSIHEGLFLPIQIQSQNIKALIDAGSNITLLRKNSFDSWAESEKPLIQPTSDILLGITGNTARFHEKIEVEVQIGKQKILYSLFLADIANECIIGRDFMLSHNCDIILSEGL</sequence>
<dbReference type="InterPro" id="IPR018061">
    <property type="entry name" value="Retropepsins"/>
</dbReference>
<name>A0ABY7DLH9_MYAAR</name>
<evidence type="ECO:0000256" key="2">
    <source>
        <dbReference type="SAM" id="MobiDB-lite"/>
    </source>
</evidence>
<gene>
    <name evidence="4" type="ORF">MAR_028530</name>
</gene>
<feature type="compositionally biased region" description="Polar residues" evidence="2">
    <location>
        <begin position="13"/>
        <end position="32"/>
    </location>
</feature>